<accession>T1K1I3</accession>
<keyword evidence="6" id="KW-0813">Transport</keyword>
<keyword evidence="8" id="KW-0694">RNA-binding</keyword>
<dbReference type="GO" id="GO:0061015">
    <property type="term" value="P:snRNA import into nucleus"/>
    <property type="evidence" value="ECO:0007669"/>
    <property type="project" value="InterPro"/>
</dbReference>
<dbReference type="CDD" id="cd09232">
    <property type="entry name" value="Snurportin-1_C"/>
    <property type="match status" value="1"/>
</dbReference>
<organism evidence="11 12">
    <name type="scientific">Tetranychus urticae</name>
    <name type="common">Two-spotted spider mite</name>
    <dbReference type="NCBI Taxonomy" id="32264"/>
    <lineage>
        <taxon>Eukaryota</taxon>
        <taxon>Metazoa</taxon>
        <taxon>Ecdysozoa</taxon>
        <taxon>Arthropoda</taxon>
        <taxon>Chelicerata</taxon>
        <taxon>Arachnida</taxon>
        <taxon>Acari</taxon>
        <taxon>Acariformes</taxon>
        <taxon>Trombidiformes</taxon>
        <taxon>Prostigmata</taxon>
        <taxon>Eleutherengona</taxon>
        <taxon>Raphignathae</taxon>
        <taxon>Tetranychoidea</taxon>
        <taxon>Tetranychidae</taxon>
        <taxon>Tetranychus</taxon>
    </lineage>
</organism>
<evidence type="ECO:0000313" key="11">
    <source>
        <dbReference type="EnsemblMetazoa" id="tetur04g01500.1"/>
    </source>
</evidence>
<dbReference type="InterPro" id="IPR047857">
    <property type="entry name" value="Snurportin1_C"/>
</dbReference>
<keyword evidence="7" id="KW-0963">Cytoplasm</keyword>
<dbReference type="PANTHER" id="PTHR13403:SF6">
    <property type="entry name" value="SNURPORTIN-1"/>
    <property type="match status" value="1"/>
</dbReference>
<dbReference type="OMA" id="ENWIMVP"/>
<dbReference type="EnsemblMetazoa" id="tetur04g01500.1">
    <property type="protein sequence ID" value="tetur04g01500.1"/>
    <property type="gene ID" value="tetur04g01500"/>
</dbReference>
<gene>
    <name evidence="11" type="primary">107359418</name>
</gene>
<evidence type="ECO:0000256" key="1">
    <source>
        <dbReference type="ARBA" id="ARBA00003975"/>
    </source>
</evidence>
<dbReference type="Pfam" id="PF21974">
    <property type="entry name" value="SPN1_m3Gcap_bd"/>
    <property type="match status" value="1"/>
</dbReference>
<evidence type="ECO:0000256" key="8">
    <source>
        <dbReference type="ARBA" id="ARBA00022884"/>
    </source>
</evidence>
<evidence type="ECO:0000256" key="5">
    <source>
        <dbReference type="ARBA" id="ARBA00016034"/>
    </source>
</evidence>
<dbReference type="Gene3D" id="3.30.470.30">
    <property type="entry name" value="DNA ligase/mRNA capping enzyme"/>
    <property type="match status" value="1"/>
</dbReference>
<dbReference type="eggNOG" id="KOG3132">
    <property type="taxonomic scope" value="Eukaryota"/>
</dbReference>
<comment type="function">
    <text evidence="1">Functions as an U snRNP-specific nuclear import adapter. Involved in the trimethylguanosine (m3G)-cap-dependent nuclear import of U snRNPs. Binds specifically to the terminal m3G-cap U snRNAs.</text>
</comment>
<evidence type="ECO:0000256" key="7">
    <source>
        <dbReference type="ARBA" id="ARBA00022490"/>
    </source>
</evidence>
<feature type="domain" description="Snurportin-1 m3G cap-binding" evidence="10">
    <location>
        <begin position="116"/>
        <end position="296"/>
    </location>
</feature>
<dbReference type="GO" id="GO:0005634">
    <property type="term" value="C:nucleus"/>
    <property type="evidence" value="ECO:0007669"/>
    <property type="project" value="UniProtKB-SubCell"/>
</dbReference>
<evidence type="ECO:0000256" key="2">
    <source>
        <dbReference type="ARBA" id="ARBA00004123"/>
    </source>
</evidence>
<dbReference type="KEGG" id="tut:107359418"/>
<protein>
    <recommendedName>
        <fullName evidence="5">Snurportin-1</fullName>
    </recommendedName>
</protein>
<dbReference type="SUPFAM" id="SSF56091">
    <property type="entry name" value="DNA ligase/mRNA capping enzyme, catalytic domain"/>
    <property type="match status" value="1"/>
</dbReference>
<dbReference type="AlphaFoldDB" id="T1K1I3"/>
<proteinExistence type="inferred from homology"/>
<dbReference type="InterPro" id="IPR017336">
    <property type="entry name" value="Snurportin-1"/>
</dbReference>
<evidence type="ECO:0000256" key="6">
    <source>
        <dbReference type="ARBA" id="ARBA00022448"/>
    </source>
</evidence>
<evidence type="ECO:0000256" key="4">
    <source>
        <dbReference type="ARBA" id="ARBA00007540"/>
    </source>
</evidence>
<sequence length="322" mass="37565">MTCNDTQPDLGNLIEKLDVGLEVSQSTKIFNPHHMLYKNKANGTDPEKRRQIFLQNQKIKRRDSLMKIRRLTSISIDLSDEEEKLKDENMETEASISQGSVDDDDKEEKFNRFKDQLMLSEWLTRKPSDFVENWFLVICPVGKRCLVVASSGQTKAYSRTGHYISSFPSFLPGGNRRDNCAYRKSAILDCIYSERDKTYFILDVMLWNQSQFYDSETELRFYWLNCKIREEYNNLSTTAPLNPHKFILLDHHGCDDRSIIAGIQSYSYKAKIDGLLFFHKKAHYIPEVSPLVCWLKLNMLKDVLNIDIDITSQNQMDIEIED</sequence>
<dbReference type="EMBL" id="CAEY01001352">
    <property type="status" value="NOT_ANNOTATED_CDS"/>
    <property type="molecule type" value="Genomic_DNA"/>
</dbReference>
<name>T1K1I3_TETUR</name>
<dbReference type="STRING" id="32264.T1K1I3"/>
<comment type="similarity">
    <text evidence="4">Belongs to the snurportin family.</text>
</comment>
<evidence type="ECO:0000256" key="9">
    <source>
        <dbReference type="ARBA" id="ARBA00023242"/>
    </source>
</evidence>
<comment type="subcellular location">
    <subcellularLocation>
        <location evidence="3">Cytoplasm</location>
    </subcellularLocation>
    <subcellularLocation>
        <location evidence="2">Nucleus</location>
    </subcellularLocation>
</comment>
<dbReference type="GO" id="GO:0005737">
    <property type="term" value="C:cytoplasm"/>
    <property type="evidence" value="ECO:0007669"/>
    <property type="project" value="UniProtKB-SubCell"/>
</dbReference>
<reference evidence="11" key="2">
    <citation type="submission" date="2015-06" db="UniProtKB">
        <authorList>
            <consortium name="EnsemblMetazoa"/>
        </authorList>
    </citation>
    <scope>IDENTIFICATION</scope>
</reference>
<reference evidence="12" key="1">
    <citation type="submission" date="2011-08" db="EMBL/GenBank/DDBJ databases">
        <authorList>
            <person name="Rombauts S."/>
        </authorList>
    </citation>
    <scope>NUCLEOTIDE SEQUENCE</scope>
    <source>
        <strain evidence="12">London</strain>
    </source>
</reference>
<dbReference type="HOGENOM" id="CLU_056809_0_0_1"/>
<dbReference type="PANTHER" id="PTHR13403">
    <property type="entry name" value="SNURPORTIN1 RNUT1 PROTEIN RNA, U TRANSPORTER 1"/>
    <property type="match status" value="1"/>
</dbReference>
<dbReference type="OrthoDB" id="10003593at2759"/>
<evidence type="ECO:0000256" key="3">
    <source>
        <dbReference type="ARBA" id="ARBA00004496"/>
    </source>
</evidence>
<keyword evidence="12" id="KW-1185">Reference proteome</keyword>
<dbReference type="GO" id="GO:0003723">
    <property type="term" value="F:RNA binding"/>
    <property type="evidence" value="ECO:0007669"/>
    <property type="project" value="UniProtKB-KW"/>
</dbReference>
<dbReference type="Proteomes" id="UP000015104">
    <property type="component" value="Unassembled WGS sequence"/>
</dbReference>
<evidence type="ECO:0000259" key="10">
    <source>
        <dbReference type="Pfam" id="PF21974"/>
    </source>
</evidence>
<evidence type="ECO:0000313" key="12">
    <source>
        <dbReference type="Proteomes" id="UP000015104"/>
    </source>
</evidence>
<keyword evidence="9" id="KW-0539">Nucleus</keyword>